<accession>A0A4Y2HHK6</accession>
<keyword evidence="2" id="KW-1185">Reference proteome</keyword>
<dbReference type="Proteomes" id="UP000499080">
    <property type="component" value="Unassembled WGS sequence"/>
</dbReference>
<comment type="caution">
    <text evidence="1">The sequence shown here is derived from an EMBL/GenBank/DDBJ whole genome shotgun (WGS) entry which is preliminary data.</text>
</comment>
<proteinExistence type="predicted"/>
<protein>
    <submittedName>
        <fullName evidence="1">Uncharacterized protein</fullName>
    </submittedName>
</protein>
<dbReference type="EMBL" id="BGPR01001930">
    <property type="protein sequence ID" value="GBM64473.1"/>
    <property type="molecule type" value="Genomic_DNA"/>
</dbReference>
<evidence type="ECO:0000313" key="1">
    <source>
        <dbReference type="EMBL" id="GBM64473.1"/>
    </source>
</evidence>
<organism evidence="1 2">
    <name type="scientific">Araneus ventricosus</name>
    <name type="common">Orbweaver spider</name>
    <name type="synonym">Epeira ventricosa</name>
    <dbReference type="NCBI Taxonomy" id="182803"/>
    <lineage>
        <taxon>Eukaryota</taxon>
        <taxon>Metazoa</taxon>
        <taxon>Ecdysozoa</taxon>
        <taxon>Arthropoda</taxon>
        <taxon>Chelicerata</taxon>
        <taxon>Arachnida</taxon>
        <taxon>Araneae</taxon>
        <taxon>Araneomorphae</taxon>
        <taxon>Entelegynae</taxon>
        <taxon>Araneoidea</taxon>
        <taxon>Araneidae</taxon>
        <taxon>Araneus</taxon>
    </lineage>
</organism>
<evidence type="ECO:0000313" key="2">
    <source>
        <dbReference type="Proteomes" id="UP000499080"/>
    </source>
</evidence>
<sequence length="98" mass="11031">MGPHLFKLSRKCMFPFRTFLCIRTIFAALFTGFSIEGICIPVRGFFAMLGIEIILRKSLDPVSYLAFRFLQIQKPYQGSMISPEKKFTSIGGSDGNAL</sequence>
<dbReference type="AlphaFoldDB" id="A0A4Y2HHK6"/>
<name>A0A4Y2HHK6_ARAVE</name>
<gene>
    <name evidence="1" type="ORF">AVEN_194232_1</name>
</gene>
<reference evidence="1 2" key="1">
    <citation type="journal article" date="2019" name="Sci. Rep.">
        <title>Orb-weaving spider Araneus ventricosus genome elucidates the spidroin gene catalogue.</title>
        <authorList>
            <person name="Kono N."/>
            <person name="Nakamura H."/>
            <person name="Ohtoshi R."/>
            <person name="Moran D.A.P."/>
            <person name="Shinohara A."/>
            <person name="Yoshida Y."/>
            <person name="Fujiwara M."/>
            <person name="Mori M."/>
            <person name="Tomita M."/>
            <person name="Arakawa K."/>
        </authorList>
    </citation>
    <scope>NUCLEOTIDE SEQUENCE [LARGE SCALE GENOMIC DNA]</scope>
</reference>